<dbReference type="GO" id="GO:0016740">
    <property type="term" value="F:transferase activity"/>
    <property type="evidence" value="ECO:0007669"/>
    <property type="project" value="UniProtKB-KW"/>
</dbReference>
<keyword evidence="1" id="KW-0472">Membrane</keyword>
<keyword evidence="1" id="KW-0812">Transmembrane</keyword>
<reference evidence="2" key="1">
    <citation type="submission" date="2018-06" db="EMBL/GenBank/DDBJ databases">
        <authorList>
            <person name="Zhirakovskaya E."/>
        </authorList>
    </citation>
    <scope>NUCLEOTIDE SEQUENCE</scope>
</reference>
<dbReference type="EMBL" id="UOFC01000248">
    <property type="protein sequence ID" value="VAW48984.1"/>
    <property type="molecule type" value="Genomic_DNA"/>
</dbReference>
<gene>
    <name evidence="2" type="ORF">MNBD_GAMMA03-510</name>
</gene>
<dbReference type="AlphaFoldDB" id="A0A3B0WZF4"/>
<feature type="transmembrane region" description="Helical" evidence="1">
    <location>
        <begin position="12"/>
        <end position="31"/>
    </location>
</feature>
<proteinExistence type="predicted"/>
<feature type="transmembrane region" description="Helical" evidence="1">
    <location>
        <begin position="159"/>
        <end position="179"/>
    </location>
</feature>
<keyword evidence="2" id="KW-0808">Transferase</keyword>
<evidence type="ECO:0000313" key="2">
    <source>
        <dbReference type="EMBL" id="VAW48984.1"/>
    </source>
</evidence>
<feature type="transmembrane region" description="Helical" evidence="1">
    <location>
        <begin position="43"/>
        <end position="61"/>
    </location>
</feature>
<organism evidence="2">
    <name type="scientific">hydrothermal vent metagenome</name>
    <dbReference type="NCBI Taxonomy" id="652676"/>
    <lineage>
        <taxon>unclassified sequences</taxon>
        <taxon>metagenomes</taxon>
        <taxon>ecological metagenomes</taxon>
    </lineage>
</organism>
<protein>
    <submittedName>
        <fullName evidence="2">Polymyxin resistance protein ArnT, undecaprenyl phosphate-alpha-L-Ara4N transferase Melittin resistance protein PqaB</fullName>
    </submittedName>
</protein>
<evidence type="ECO:0000256" key="1">
    <source>
        <dbReference type="SAM" id="Phobius"/>
    </source>
</evidence>
<feature type="transmembrane region" description="Helical" evidence="1">
    <location>
        <begin position="97"/>
        <end position="118"/>
    </location>
</feature>
<accession>A0A3B0WZF4</accession>
<sequence>SWGHIQPFWYYIVEVIPLFWLPLSLFIPWLFKPFKQAFQDKELRVIYPLVMLFFVVLFFSLSKGKRAEYLLPVLPMLALAIAPYFEMLIKKKGIQKLIIIVVALLSLVFAIIGLAGIFEVEKVSRLTAKYFVNPWYWMATFGVFGLVVTAIFNHQAIKLFSIFIMGLWLSYSLWAVPMVNKAMSTEPMMSAIAKFVPENAELGIVGFREKLLLHTQWKTTHFGYHHPKAEQQQAAINWIKQKPNRYLLVSSRYLNDCFKTEISIDYDSFHKSKWLLFDKNKLTQSSCAADGKDYSMFFTKL</sequence>
<feature type="non-terminal residue" evidence="2">
    <location>
        <position position="1"/>
    </location>
</feature>
<keyword evidence="1" id="KW-1133">Transmembrane helix</keyword>
<name>A0A3B0WZF4_9ZZZZ</name>
<feature type="transmembrane region" description="Helical" evidence="1">
    <location>
        <begin position="67"/>
        <end position="85"/>
    </location>
</feature>
<feature type="transmembrane region" description="Helical" evidence="1">
    <location>
        <begin position="134"/>
        <end position="152"/>
    </location>
</feature>